<dbReference type="EMBL" id="MDHN01000001">
    <property type="protein sequence ID" value="OFC72750.1"/>
    <property type="molecule type" value="Genomic_DNA"/>
</dbReference>
<proteinExistence type="predicted"/>
<evidence type="ECO:0000313" key="2">
    <source>
        <dbReference type="EMBL" id="OFC72750.1"/>
    </source>
</evidence>
<comment type="caution">
    <text evidence="2">The sequence shown here is derived from an EMBL/GenBank/DDBJ whole genome shotgun (WGS) entry which is preliminary data.</text>
</comment>
<feature type="transmembrane region" description="Helical" evidence="1">
    <location>
        <begin position="96"/>
        <end position="124"/>
    </location>
</feature>
<keyword evidence="1" id="KW-0812">Transmembrane</keyword>
<dbReference type="Proteomes" id="UP000175691">
    <property type="component" value="Unassembled WGS sequence"/>
</dbReference>
<organism evidence="2 3">
    <name type="scientific">Alteromonas confluentis</name>
    <dbReference type="NCBI Taxonomy" id="1656094"/>
    <lineage>
        <taxon>Bacteria</taxon>
        <taxon>Pseudomonadati</taxon>
        <taxon>Pseudomonadota</taxon>
        <taxon>Gammaproteobacteria</taxon>
        <taxon>Alteromonadales</taxon>
        <taxon>Alteromonadaceae</taxon>
        <taxon>Alteromonas/Salinimonas group</taxon>
        <taxon>Alteromonas</taxon>
    </lineage>
</organism>
<dbReference type="AlphaFoldDB" id="A0A1E7ZH09"/>
<keyword evidence="1" id="KW-0472">Membrane</keyword>
<protein>
    <submittedName>
        <fullName evidence="2">Uncharacterized protein</fullName>
    </submittedName>
</protein>
<evidence type="ECO:0000256" key="1">
    <source>
        <dbReference type="SAM" id="Phobius"/>
    </source>
</evidence>
<name>A0A1E7ZH09_9ALTE</name>
<keyword evidence="1" id="KW-1133">Transmembrane helix</keyword>
<evidence type="ECO:0000313" key="3">
    <source>
        <dbReference type="Proteomes" id="UP000175691"/>
    </source>
</evidence>
<keyword evidence="3" id="KW-1185">Reference proteome</keyword>
<accession>A0A1E7ZH09</accession>
<sequence length="131" mass="14346">MGSVTSFLIFAHALSPFMRALAAKKGTMTYLKVTKLLLIIFGGLMVVGFAIPILSTIFVFNFSEIIGCSLSAAGPSECMFLGIDIGNRLYGYTIPIVGSLLAPVTFVMSFWDIIIIWSLCYFLLSKTQKSR</sequence>
<gene>
    <name evidence="2" type="ORF">BFC18_00025</name>
</gene>
<feature type="transmembrane region" description="Helical" evidence="1">
    <location>
        <begin position="38"/>
        <end position="60"/>
    </location>
</feature>
<reference evidence="2 3" key="1">
    <citation type="submission" date="2016-08" db="EMBL/GenBank/DDBJ databases">
        <authorList>
            <person name="Seilhamer J.J."/>
        </authorList>
    </citation>
    <scope>NUCLEOTIDE SEQUENCE [LARGE SCALE GENOMIC DNA]</scope>
    <source>
        <strain evidence="2 3">KCTC 42603</strain>
    </source>
</reference>